<name>A0AAV4YCS9_CAEEX</name>
<gene>
    <name evidence="2" type="ORF">CEXT_82111</name>
</gene>
<sequence length="147" mass="16307">MFPSLATLTLSVYFQCSLEPGPRRKPDLSANPPPASSPHFRPTMQSPGPPYQIREFFGSVNFKNLAIEARKKQPCAKSARAKQNDLLNLRVGEKRNEGSRARQWIPFKAPLMDAAHANLGRYTRAAYEGAVVMMSCPSESELDGSRV</sequence>
<evidence type="ECO:0000313" key="2">
    <source>
        <dbReference type="EMBL" id="GIZ05207.1"/>
    </source>
</evidence>
<organism evidence="2 3">
    <name type="scientific">Caerostris extrusa</name>
    <name type="common">Bark spider</name>
    <name type="synonym">Caerostris bankana</name>
    <dbReference type="NCBI Taxonomy" id="172846"/>
    <lineage>
        <taxon>Eukaryota</taxon>
        <taxon>Metazoa</taxon>
        <taxon>Ecdysozoa</taxon>
        <taxon>Arthropoda</taxon>
        <taxon>Chelicerata</taxon>
        <taxon>Arachnida</taxon>
        <taxon>Araneae</taxon>
        <taxon>Araneomorphae</taxon>
        <taxon>Entelegynae</taxon>
        <taxon>Araneoidea</taxon>
        <taxon>Araneidae</taxon>
        <taxon>Caerostris</taxon>
    </lineage>
</organism>
<evidence type="ECO:0000313" key="3">
    <source>
        <dbReference type="Proteomes" id="UP001054945"/>
    </source>
</evidence>
<dbReference type="Proteomes" id="UP001054945">
    <property type="component" value="Unassembled WGS sequence"/>
</dbReference>
<evidence type="ECO:0000256" key="1">
    <source>
        <dbReference type="SAM" id="MobiDB-lite"/>
    </source>
</evidence>
<comment type="caution">
    <text evidence="2">The sequence shown here is derived from an EMBL/GenBank/DDBJ whole genome shotgun (WGS) entry which is preliminary data.</text>
</comment>
<feature type="region of interest" description="Disordered" evidence="1">
    <location>
        <begin position="22"/>
        <end position="48"/>
    </location>
</feature>
<dbReference type="AlphaFoldDB" id="A0AAV4YCS9"/>
<protein>
    <submittedName>
        <fullName evidence="2">Uncharacterized protein</fullName>
    </submittedName>
</protein>
<accession>A0AAV4YCS9</accession>
<proteinExistence type="predicted"/>
<reference evidence="2 3" key="1">
    <citation type="submission" date="2021-06" db="EMBL/GenBank/DDBJ databases">
        <title>Caerostris extrusa draft genome.</title>
        <authorList>
            <person name="Kono N."/>
            <person name="Arakawa K."/>
        </authorList>
    </citation>
    <scope>NUCLEOTIDE SEQUENCE [LARGE SCALE GENOMIC DNA]</scope>
</reference>
<keyword evidence="3" id="KW-1185">Reference proteome</keyword>
<dbReference type="EMBL" id="BPLR01019235">
    <property type="protein sequence ID" value="GIZ05207.1"/>
    <property type="molecule type" value="Genomic_DNA"/>
</dbReference>